<dbReference type="Pfam" id="PF16177">
    <property type="entry name" value="ACAS_N"/>
    <property type="match status" value="1"/>
</dbReference>
<dbReference type="InterPro" id="IPR032387">
    <property type="entry name" value="ACAS_N"/>
</dbReference>
<evidence type="ECO:0000256" key="2">
    <source>
        <dbReference type="ARBA" id="ARBA00034252"/>
    </source>
</evidence>
<dbReference type="InterPro" id="IPR042099">
    <property type="entry name" value="ANL_N_sf"/>
</dbReference>
<dbReference type="Pfam" id="PF00501">
    <property type="entry name" value="AMP-binding"/>
    <property type="match status" value="1"/>
</dbReference>
<evidence type="ECO:0000256" key="1">
    <source>
        <dbReference type="ARBA" id="ARBA00006432"/>
    </source>
</evidence>
<evidence type="ECO:0000259" key="5">
    <source>
        <dbReference type="Pfam" id="PF16177"/>
    </source>
</evidence>
<feature type="compositionally biased region" description="Low complexity" evidence="3">
    <location>
        <begin position="1"/>
        <end position="18"/>
    </location>
</feature>
<gene>
    <name evidence="6" type="ORF">KSP40_PGU012880</name>
</gene>
<organism evidence="6 7">
    <name type="scientific">Platanthera guangdongensis</name>
    <dbReference type="NCBI Taxonomy" id="2320717"/>
    <lineage>
        <taxon>Eukaryota</taxon>
        <taxon>Viridiplantae</taxon>
        <taxon>Streptophyta</taxon>
        <taxon>Embryophyta</taxon>
        <taxon>Tracheophyta</taxon>
        <taxon>Spermatophyta</taxon>
        <taxon>Magnoliopsida</taxon>
        <taxon>Liliopsida</taxon>
        <taxon>Asparagales</taxon>
        <taxon>Orchidaceae</taxon>
        <taxon>Orchidoideae</taxon>
        <taxon>Orchideae</taxon>
        <taxon>Orchidinae</taxon>
        <taxon>Platanthera</taxon>
    </lineage>
</organism>
<dbReference type="PROSITE" id="PS00455">
    <property type="entry name" value="AMP_BINDING"/>
    <property type="match status" value="1"/>
</dbReference>
<feature type="compositionally biased region" description="Polar residues" evidence="3">
    <location>
        <begin position="167"/>
        <end position="182"/>
    </location>
</feature>
<feature type="compositionally biased region" description="Low complexity" evidence="3">
    <location>
        <begin position="73"/>
        <end position="83"/>
    </location>
</feature>
<feature type="domain" description="Acetyl-coenzyme A synthetase N-terminal" evidence="5">
    <location>
        <begin position="234"/>
        <end position="285"/>
    </location>
</feature>
<sequence length="434" mass="47904">MMAHSSLYPSLIPSSSSPSPSPTPVPTQTNLFSIPVPSSSLPLPRSYGCRCTFCLRRAFSCRRRMGTASADGSSPSKKSIASSDHLRHVDSMGRLPSGAGKITHLNAVVLGEALASEENDLVFPSREFSSQALVSSPEQVLRLLLLLVQKSQNPLLSAYVVKGAHRTQGSPGSDLNRQTTFKNDPRQPDDFNSCMLPKIRSWYFQRNTPISEMDFTKIFLSSIKHEKSEISNGKDDPAGFWSEIASQFYWKKRWDTEVFSENLDVRKGNVKIEWFKGGITNICYNTLDRNIQAGNGDKVAIFWEGNEPGQDGKLTYSELLAKVCQVVFAGFSSDSLSQRIMDCKPKVVITCNGVRRGSKTLALKEIVDTALLECTKSGFSSYILSMYSNHLPLTYVDFVFGSPSLEWVDSEDPLFLLYTSGSTGKPKAGIPMVS</sequence>
<proteinExistence type="inferred from homology"/>
<comment type="catalytic activity">
    <reaction evidence="2">
        <text>(E)-4-coumarate + ATP + CoA = (E)-4-coumaroyl-CoA + AMP + diphosphate</text>
        <dbReference type="Rhea" id="RHEA:19641"/>
        <dbReference type="ChEBI" id="CHEBI:12876"/>
        <dbReference type="ChEBI" id="CHEBI:30616"/>
        <dbReference type="ChEBI" id="CHEBI:33019"/>
        <dbReference type="ChEBI" id="CHEBI:57287"/>
        <dbReference type="ChEBI" id="CHEBI:85008"/>
        <dbReference type="ChEBI" id="CHEBI:456215"/>
        <dbReference type="EC" id="6.2.1.12"/>
    </reaction>
    <physiologicalReaction direction="left-to-right" evidence="2">
        <dbReference type="Rhea" id="RHEA:19642"/>
    </physiologicalReaction>
</comment>
<feature type="region of interest" description="Disordered" evidence="3">
    <location>
        <begin position="66"/>
        <end position="97"/>
    </location>
</feature>
<keyword evidence="7" id="KW-1185">Reference proteome</keyword>
<dbReference type="PANTHER" id="PTHR24095:SF14">
    <property type="entry name" value="ACETYL-COENZYME A SYNTHETASE 1"/>
    <property type="match status" value="1"/>
</dbReference>
<evidence type="ECO:0000313" key="6">
    <source>
        <dbReference type="EMBL" id="KAK8970429.1"/>
    </source>
</evidence>
<dbReference type="InterPro" id="IPR020845">
    <property type="entry name" value="AMP-binding_CS"/>
</dbReference>
<dbReference type="Gene3D" id="3.40.50.12780">
    <property type="entry name" value="N-terminal domain of ligase-like"/>
    <property type="match status" value="1"/>
</dbReference>
<dbReference type="Proteomes" id="UP001412067">
    <property type="component" value="Unassembled WGS sequence"/>
</dbReference>
<comment type="similarity">
    <text evidence="1">Belongs to the ATP-dependent AMP-binding enzyme family.</text>
</comment>
<dbReference type="PANTHER" id="PTHR24095">
    <property type="entry name" value="ACETYL-COENZYME A SYNTHETASE"/>
    <property type="match status" value="1"/>
</dbReference>
<dbReference type="SUPFAM" id="SSF56801">
    <property type="entry name" value="Acetyl-CoA synthetase-like"/>
    <property type="match status" value="1"/>
</dbReference>
<evidence type="ECO:0000313" key="7">
    <source>
        <dbReference type="Proteomes" id="UP001412067"/>
    </source>
</evidence>
<name>A0ABR2N3B7_9ASPA</name>
<protein>
    <recommendedName>
        <fullName evidence="8">AMP-dependent synthetase/ligase domain-containing protein</fullName>
    </recommendedName>
</protein>
<reference evidence="6 7" key="1">
    <citation type="journal article" date="2022" name="Nat. Plants">
        <title>Genomes of leafy and leafless Platanthera orchids illuminate the evolution of mycoheterotrophy.</title>
        <authorList>
            <person name="Li M.H."/>
            <person name="Liu K.W."/>
            <person name="Li Z."/>
            <person name="Lu H.C."/>
            <person name="Ye Q.L."/>
            <person name="Zhang D."/>
            <person name="Wang J.Y."/>
            <person name="Li Y.F."/>
            <person name="Zhong Z.M."/>
            <person name="Liu X."/>
            <person name="Yu X."/>
            <person name="Liu D.K."/>
            <person name="Tu X.D."/>
            <person name="Liu B."/>
            <person name="Hao Y."/>
            <person name="Liao X.Y."/>
            <person name="Jiang Y.T."/>
            <person name="Sun W.H."/>
            <person name="Chen J."/>
            <person name="Chen Y.Q."/>
            <person name="Ai Y."/>
            <person name="Zhai J.W."/>
            <person name="Wu S.S."/>
            <person name="Zhou Z."/>
            <person name="Hsiao Y.Y."/>
            <person name="Wu W.L."/>
            <person name="Chen Y.Y."/>
            <person name="Lin Y.F."/>
            <person name="Hsu J.L."/>
            <person name="Li C.Y."/>
            <person name="Wang Z.W."/>
            <person name="Zhao X."/>
            <person name="Zhong W.Y."/>
            <person name="Ma X.K."/>
            <person name="Ma L."/>
            <person name="Huang J."/>
            <person name="Chen G.Z."/>
            <person name="Huang M.Z."/>
            <person name="Huang L."/>
            <person name="Peng D.H."/>
            <person name="Luo Y.B."/>
            <person name="Zou S.Q."/>
            <person name="Chen S.P."/>
            <person name="Lan S."/>
            <person name="Tsai W.C."/>
            <person name="Van de Peer Y."/>
            <person name="Liu Z.J."/>
        </authorList>
    </citation>
    <scope>NUCLEOTIDE SEQUENCE [LARGE SCALE GENOMIC DNA]</scope>
    <source>
        <strain evidence="6">Lor288</strain>
    </source>
</reference>
<feature type="region of interest" description="Disordered" evidence="3">
    <location>
        <begin position="166"/>
        <end position="187"/>
    </location>
</feature>
<dbReference type="InterPro" id="IPR000873">
    <property type="entry name" value="AMP-dep_synth/lig_dom"/>
</dbReference>
<dbReference type="EMBL" id="JBBWWR010000002">
    <property type="protein sequence ID" value="KAK8970429.1"/>
    <property type="molecule type" value="Genomic_DNA"/>
</dbReference>
<evidence type="ECO:0000259" key="4">
    <source>
        <dbReference type="Pfam" id="PF00501"/>
    </source>
</evidence>
<comment type="caution">
    <text evidence="6">The sequence shown here is derived from an EMBL/GenBank/DDBJ whole genome shotgun (WGS) entry which is preliminary data.</text>
</comment>
<evidence type="ECO:0000256" key="3">
    <source>
        <dbReference type="SAM" id="MobiDB-lite"/>
    </source>
</evidence>
<feature type="domain" description="AMP-dependent synthetase/ligase" evidence="4">
    <location>
        <begin position="324"/>
        <end position="428"/>
    </location>
</feature>
<accession>A0ABR2N3B7</accession>
<evidence type="ECO:0008006" key="8">
    <source>
        <dbReference type="Google" id="ProtNLM"/>
    </source>
</evidence>
<feature type="region of interest" description="Disordered" evidence="3">
    <location>
        <begin position="1"/>
        <end position="30"/>
    </location>
</feature>